<keyword evidence="3" id="KW-1185">Reference proteome</keyword>
<name>I7M1A9_TETTS</name>
<dbReference type="EMBL" id="GG662699">
    <property type="protein sequence ID" value="EAR95974.2"/>
    <property type="molecule type" value="Genomic_DNA"/>
</dbReference>
<sequence length="438" mass="51090">MYQPLLYYNQINQVNRVPQQYVCYVPQNQYLQMNQNPLQIFPNLPQHGVQNQIIVPIPSQIPYLQQTIDINAADLHETAGISLYSNNSETFQQQNSINNEQKNPFCINQIHVSNIQESKSEGLDPNNKQYSLDRLSQYQLKPIDRDIQDNSNTFYNPLELNKNDKTHECKIEDIKNKKIVKQKHQKNDAENKSNIQHKAEDTDCQSNLNIQKQQQSKKNITSWKYIKFDPNNQTTQGLPVIQTLNDTQLQNNSTQQTKFQPSAMQGITIKKECEKIQKNLKVESVKNEEELIEENQQTESKISGTNQQENKNEEASINGNLCKNLMRAFNKFVKDYDFKDVSIKISLFRFLERNTYSNLQMLKIYHNERYRSIFLEFVKGGALIWLQKSKVIDIDAHITLLEKIVSGDISMIGIKKRKNVSKTITKNIKRKRLSSKKM</sequence>
<feature type="compositionally biased region" description="Polar residues" evidence="1">
    <location>
        <begin position="301"/>
        <end position="313"/>
    </location>
</feature>
<dbReference type="Proteomes" id="UP000009168">
    <property type="component" value="Unassembled WGS sequence"/>
</dbReference>
<dbReference type="InParanoid" id="I7M1A9"/>
<gene>
    <name evidence="2" type="ORF">TTHERM_00125400</name>
</gene>
<dbReference type="AlphaFoldDB" id="I7M1A9"/>
<dbReference type="KEGG" id="tet:TTHERM_00125400"/>
<evidence type="ECO:0000256" key="1">
    <source>
        <dbReference type="SAM" id="MobiDB-lite"/>
    </source>
</evidence>
<protein>
    <submittedName>
        <fullName evidence="2">Uncharacterized protein</fullName>
    </submittedName>
</protein>
<feature type="region of interest" description="Disordered" evidence="1">
    <location>
        <begin position="291"/>
        <end position="313"/>
    </location>
</feature>
<dbReference type="GeneID" id="7841027"/>
<accession>I7M1A9</accession>
<proteinExistence type="predicted"/>
<dbReference type="InterPro" id="IPR028008">
    <property type="entry name" value="DUF4441"/>
</dbReference>
<dbReference type="Pfam" id="PF14536">
    <property type="entry name" value="DUF4441"/>
    <property type="match status" value="1"/>
</dbReference>
<evidence type="ECO:0000313" key="2">
    <source>
        <dbReference type="EMBL" id="EAR95974.2"/>
    </source>
</evidence>
<organism evidence="2 3">
    <name type="scientific">Tetrahymena thermophila (strain SB210)</name>
    <dbReference type="NCBI Taxonomy" id="312017"/>
    <lineage>
        <taxon>Eukaryota</taxon>
        <taxon>Sar</taxon>
        <taxon>Alveolata</taxon>
        <taxon>Ciliophora</taxon>
        <taxon>Intramacronucleata</taxon>
        <taxon>Oligohymenophorea</taxon>
        <taxon>Hymenostomatida</taxon>
        <taxon>Tetrahymenina</taxon>
        <taxon>Tetrahymenidae</taxon>
        <taxon>Tetrahymena</taxon>
    </lineage>
</organism>
<feature type="region of interest" description="Disordered" evidence="1">
    <location>
        <begin position="180"/>
        <end position="203"/>
    </location>
</feature>
<feature type="compositionally biased region" description="Basic and acidic residues" evidence="1">
    <location>
        <begin position="185"/>
        <end position="201"/>
    </location>
</feature>
<evidence type="ECO:0000313" key="3">
    <source>
        <dbReference type="Proteomes" id="UP000009168"/>
    </source>
</evidence>
<reference evidence="3" key="1">
    <citation type="journal article" date="2006" name="PLoS Biol.">
        <title>Macronuclear genome sequence of the ciliate Tetrahymena thermophila, a model eukaryote.</title>
        <authorList>
            <person name="Eisen J.A."/>
            <person name="Coyne R.S."/>
            <person name="Wu M."/>
            <person name="Wu D."/>
            <person name="Thiagarajan M."/>
            <person name="Wortman J.R."/>
            <person name="Badger J.H."/>
            <person name="Ren Q."/>
            <person name="Amedeo P."/>
            <person name="Jones K.M."/>
            <person name="Tallon L.J."/>
            <person name="Delcher A.L."/>
            <person name="Salzberg S.L."/>
            <person name="Silva J.C."/>
            <person name="Haas B.J."/>
            <person name="Majoros W.H."/>
            <person name="Farzad M."/>
            <person name="Carlton J.M."/>
            <person name="Smith R.K. Jr."/>
            <person name="Garg J."/>
            <person name="Pearlman R.E."/>
            <person name="Karrer K.M."/>
            <person name="Sun L."/>
            <person name="Manning G."/>
            <person name="Elde N.C."/>
            <person name="Turkewitz A.P."/>
            <person name="Asai D.J."/>
            <person name="Wilkes D.E."/>
            <person name="Wang Y."/>
            <person name="Cai H."/>
            <person name="Collins K."/>
            <person name="Stewart B.A."/>
            <person name="Lee S.R."/>
            <person name="Wilamowska K."/>
            <person name="Weinberg Z."/>
            <person name="Ruzzo W.L."/>
            <person name="Wloga D."/>
            <person name="Gaertig J."/>
            <person name="Frankel J."/>
            <person name="Tsao C.-C."/>
            <person name="Gorovsky M.A."/>
            <person name="Keeling P.J."/>
            <person name="Waller R.F."/>
            <person name="Patron N.J."/>
            <person name="Cherry J.M."/>
            <person name="Stover N.A."/>
            <person name="Krieger C.J."/>
            <person name="del Toro C."/>
            <person name="Ryder H.F."/>
            <person name="Williamson S.C."/>
            <person name="Barbeau R.A."/>
            <person name="Hamilton E.P."/>
            <person name="Orias E."/>
        </authorList>
    </citation>
    <scope>NUCLEOTIDE SEQUENCE [LARGE SCALE GENOMIC DNA]</scope>
    <source>
        <strain evidence="3">SB210</strain>
    </source>
</reference>
<dbReference type="RefSeq" id="XP_001016219.2">
    <property type="nucleotide sequence ID" value="XM_001016219.2"/>
</dbReference>